<name>A0A1F7YHU1_9BACT</name>
<dbReference type="AlphaFoldDB" id="A0A1F7YHU1"/>
<gene>
    <name evidence="2" type="ORF">A2627_03910</name>
</gene>
<dbReference type="EMBL" id="MGGI01000016">
    <property type="protein sequence ID" value="OGM26158.1"/>
    <property type="molecule type" value="Genomic_DNA"/>
</dbReference>
<feature type="compositionally biased region" description="Low complexity" evidence="1">
    <location>
        <begin position="1"/>
        <end position="13"/>
    </location>
</feature>
<evidence type="ECO:0000313" key="3">
    <source>
        <dbReference type="Proteomes" id="UP000178851"/>
    </source>
</evidence>
<protein>
    <submittedName>
        <fullName evidence="2">Uncharacterized protein</fullName>
    </submittedName>
</protein>
<proteinExistence type="predicted"/>
<comment type="caution">
    <text evidence="2">The sequence shown here is derived from an EMBL/GenBank/DDBJ whole genome shotgun (WGS) entry which is preliminary data.</text>
</comment>
<evidence type="ECO:0000313" key="2">
    <source>
        <dbReference type="EMBL" id="OGM26158.1"/>
    </source>
</evidence>
<feature type="region of interest" description="Disordered" evidence="1">
    <location>
        <begin position="1"/>
        <end position="27"/>
    </location>
</feature>
<accession>A0A1F7YHU1</accession>
<sequence length="74" mass="8031">MTRAQAAGSSAAADDVPRAGSPRNPARTMMARSHRMVVAIWPPFWDFCARCGCREALAPKVCGFRNGTRAKLKP</sequence>
<evidence type="ECO:0000256" key="1">
    <source>
        <dbReference type="SAM" id="MobiDB-lite"/>
    </source>
</evidence>
<organism evidence="2 3">
    <name type="scientific">Candidatus Woesebacteria bacterium RIFCSPHIGHO2_01_FULL_39_28</name>
    <dbReference type="NCBI Taxonomy" id="1802496"/>
    <lineage>
        <taxon>Bacteria</taxon>
        <taxon>Candidatus Woeseibacteriota</taxon>
    </lineage>
</organism>
<reference evidence="2 3" key="1">
    <citation type="journal article" date="2016" name="Nat. Commun.">
        <title>Thousands of microbial genomes shed light on interconnected biogeochemical processes in an aquifer system.</title>
        <authorList>
            <person name="Anantharaman K."/>
            <person name="Brown C.T."/>
            <person name="Hug L.A."/>
            <person name="Sharon I."/>
            <person name="Castelle C.J."/>
            <person name="Probst A.J."/>
            <person name="Thomas B.C."/>
            <person name="Singh A."/>
            <person name="Wilkins M.J."/>
            <person name="Karaoz U."/>
            <person name="Brodie E.L."/>
            <person name="Williams K.H."/>
            <person name="Hubbard S.S."/>
            <person name="Banfield J.F."/>
        </authorList>
    </citation>
    <scope>NUCLEOTIDE SEQUENCE [LARGE SCALE GENOMIC DNA]</scope>
</reference>
<dbReference type="Proteomes" id="UP000178851">
    <property type="component" value="Unassembled WGS sequence"/>
</dbReference>